<protein>
    <submittedName>
        <fullName evidence="3">Glutathione S-transferase</fullName>
    </submittedName>
</protein>
<dbReference type="GO" id="GO:0006559">
    <property type="term" value="P:L-phenylalanine catabolic process"/>
    <property type="evidence" value="ECO:0007669"/>
    <property type="project" value="TreeGrafter"/>
</dbReference>
<dbReference type="PANTHER" id="PTHR42673:SF4">
    <property type="entry name" value="MALEYLACETOACETATE ISOMERASE"/>
    <property type="match status" value="1"/>
</dbReference>
<evidence type="ECO:0000313" key="3">
    <source>
        <dbReference type="EMBL" id="MBB3871456.1"/>
    </source>
</evidence>
<evidence type="ECO:0000259" key="1">
    <source>
        <dbReference type="PROSITE" id="PS50404"/>
    </source>
</evidence>
<comment type="caution">
    <text evidence="3">The sequence shown here is derived from an EMBL/GenBank/DDBJ whole genome shotgun (WGS) entry which is preliminary data.</text>
</comment>
<dbReference type="SFLD" id="SFLDS00019">
    <property type="entry name" value="Glutathione_Transferase_(cytos"/>
    <property type="match status" value="1"/>
</dbReference>
<dbReference type="EMBL" id="JACIDA010000001">
    <property type="protein sequence ID" value="MBB3871456.1"/>
    <property type="molecule type" value="Genomic_DNA"/>
</dbReference>
<accession>A0A7W6A1C9</accession>
<keyword evidence="3" id="KW-0808">Transferase</keyword>
<organism evidence="3 4">
    <name type="scientific">Brevundimonas mediterranea</name>
    <dbReference type="NCBI Taxonomy" id="74329"/>
    <lineage>
        <taxon>Bacteria</taxon>
        <taxon>Pseudomonadati</taxon>
        <taxon>Pseudomonadota</taxon>
        <taxon>Alphaproteobacteria</taxon>
        <taxon>Caulobacterales</taxon>
        <taxon>Caulobacteraceae</taxon>
        <taxon>Brevundimonas</taxon>
    </lineage>
</organism>
<dbReference type="RefSeq" id="WP_246331550.1">
    <property type="nucleotide sequence ID" value="NZ_JACIDA010000001.1"/>
</dbReference>
<dbReference type="Pfam" id="PF13410">
    <property type="entry name" value="GST_C_2"/>
    <property type="match status" value="1"/>
</dbReference>
<dbReference type="Gene3D" id="3.40.30.10">
    <property type="entry name" value="Glutaredoxin"/>
    <property type="match status" value="1"/>
</dbReference>
<feature type="domain" description="GST N-terminal" evidence="1">
    <location>
        <begin position="1"/>
        <end position="80"/>
    </location>
</feature>
<dbReference type="GO" id="GO:0004364">
    <property type="term" value="F:glutathione transferase activity"/>
    <property type="evidence" value="ECO:0007669"/>
    <property type="project" value="TreeGrafter"/>
</dbReference>
<reference evidence="3 4" key="1">
    <citation type="submission" date="2020-08" db="EMBL/GenBank/DDBJ databases">
        <title>Genomic Encyclopedia of Type Strains, Phase IV (KMG-IV): sequencing the most valuable type-strain genomes for metagenomic binning, comparative biology and taxonomic classification.</title>
        <authorList>
            <person name="Goeker M."/>
        </authorList>
    </citation>
    <scope>NUCLEOTIDE SEQUENCE [LARGE SCALE GENOMIC DNA]</scope>
    <source>
        <strain evidence="3 4">DSM 14878</strain>
    </source>
</reference>
<dbReference type="PROSITE" id="PS50405">
    <property type="entry name" value="GST_CTER"/>
    <property type="match status" value="1"/>
</dbReference>
<dbReference type="Proteomes" id="UP000532936">
    <property type="component" value="Unassembled WGS sequence"/>
</dbReference>
<dbReference type="PANTHER" id="PTHR42673">
    <property type="entry name" value="MALEYLACETOACETATE ISOMERASE"/>
    <property type="match status" value="1"/>
</dbReference>
<dbReference type="InterPro" id="IPR036249">
    <property type="entry name" value="Thioredoxin-like_sf"/>
</dbReference>
<dbReference type="SUPFAM" id="SSF47616">
    <property type="entry name" value="GST C-terminal domain-like"/>
    <property type="match status" value="1"/>
</dbReference>
<dbReference type="PROSITE" id="PS50404">
    <property type="entry name" value="GST_NTER"/>
    <property type="match status" value="1"/>
</dbReference>
<dbReference type="InterPro" id="IPR036282">
    <property type="entry name" value="Glutathione-S-Trfase_C_sf"/>
</dbReference>
<gene>
    <name evidence="3" type="ORF">GGR11_000970</name>
</gene>
<dbReference type="Gene3D" id="1.20.1050.10">
    <property type="match status" value="1"/>
</dbReference>
<dbReference type="SUPFAM" id="SSF52833">
    <property type="entry name" value="Thioredoxin-like"/>
    <property type="match status" value="1"/>
</dbReference>
<dbReference type="Pfam" id="PF13417">
    <property type="entry name" value="GST_N_3"/>
    <property type="match status" value="1"/>
</dbReference>
<dbReference type="InterPro" id="IPR010987">
    <property type="entry name" value="Glutathione-S-Trfase_C-like"/>
</dbReference>
<dbReference type="InterPro" id="IPR040079">
    <property type="entry name" value="Glutathione_S-Trfase"/>
</dbReference>
<dbReference type="AlphaFoldDB" id="A0A7W6A1C9"/>
<proteinExistence type="predicted"/>
<name>A0A7W6A1C9_9CAUL</name>
<dbReference type="GO" id="GO:0006749">
    <property type="term" value="P:glutathione metabolic process"/>
    <property type="evidence" value="ECO:0007669"/>
    <property type="project" value="TreeGrafter"/>
</dbReference>
<sequence>MTLILIGQYDSPFVRRVAVALNLHGFGYEHWPWSTFADADKLAVYNPLRRVPTMVLENGEVLIESMAILDHLDEQAGPDRRLLPGAGADRRAALKTCALATGLCDKMVSLVYERVLHAETSDVWIARCTTQVSGVLSALETQCAALVTPFWFGERPGHADIAVACAMRFLREAHPDIAAMSNWTALTAHAQRCEAMASFSSVAQSFDPPRR</sequence>
<evidence type="ECO:0000259" key="2">
    <source>
        <dbReference type="PROSITE" id="PS50405"/>
    </source>
</evidence>
<dbReference type="GO" id="GO:0016034">
    <property type="term" value="F:maleylacetoacetate isomerase activity"/>
    <property type="evidence" value="ECO:0007669"/>
    <property type="project" value="TreeGrafter"/>
</dbReference>
<feature type="domain" description="GST C-terminal" evidence="2">
    <location>
        <begin position="89"/>
        <end position="211"/>
    </location>
</feature>
<evidence type="ECO:0000313" key="4">
    <source>
        <dbReference type="Proteomes" id="UP000532936"/>
    </source>
</evidence>
<dbReference type="InterPro" id="IPR004045">
    <property type="entry name" value="Glutathione_S-Trfase_N"/>
</dbReference>